<dbReference type="RefSeq" id="WP_380584530.1">
    <property type="nucleotide sequence ID" value="NZ_JBHSQJ010000072.1"/>
</dbReference>
<comment type="caution">
    <text evidence="1">The sequence shown here is derived from an EMBL/GenBank/DDBJ whole genome shotgun (WGS) entry which is preliminary data.</text>
</comment>
<evidence type="ECO:0008006" key="3">
    <source>
        <dbReference type="Google" id="ProtNLM"/>
    </source>
</evidence>
<evidence type="ECO:0000313" key="1">
    <source>
        <dbReference type="EMBL" id="MFC5909070.1"/>
    </source>
</evidence>
<accession>A0ABW1G543</accession>
<name>A0ABW1G543_9ACTN</name>
<organism evidence="1 2">
    <name type="scientific">Streptacidiphilus monticola</name>
    <dbReference type="NCBI Taxonomy" id="2161674"/>
    <lineage>
        <taxon>Bacteria</taxon>
        <taxon>Bacillati</taxon>
        <taxon>Actinomycetota</taxon>
        <taxon>Actinomycetes</taxon>
        <taxon>Kitasatosporales</taxon>
        <taxon>Streptomycetaceae</taxon>
        <taxon>Streptacidiphilus</taxon>
    </lineage>
</organism>
<keyword evidence="2" id="KW-1185">Reference proteome</keyword>
<evidence type="ECO:0000313" key="2">
    <source>
        <dbReference type="Proteomes" id="UP001596174"/>
    </source>
</evidence>
<sequence>MHQVETQVLPSSPEGAMDRADEAVDLLLETGRAPEQILVLTTAEPHPWQQHEESFGAERYWAQLDEAADVFYAEALACRAVRREVVVLAVNGGDEAAVAAATAKAREHATRLLLVCGPTV</sequence>
<dbReference type="EMBL" id="JBHSQJ010000072">
    <property type="protein sequence ID" value="MFC5909070.1"/>
    <property type="molecule type" value="Genomic_DNA"/>
</dbReference>
<proteinExistence type="predicted"/>
<protein>
    <recommendedName>
        <fullName evidence="3">Universal stress protein</fullName>
    </recommendedName>
</protein>
<gene>
    <name evidence="1" type="ORF">ACFP3V_17840</name>
</gene>
<dbReference type="Proteomes" id="UP001596174">
    <property type="component" value="Unassembled WGS sequence"/>
</dbReference>
<reference evidence="2" key="1">
    <citation type="journal article" date="2019" name="Int. J. Syst. Evol. Microbiol.">
        <title>The Global Catalogue of Microorganisms (GCM) 10K type strain sequencing project: providing services to taxonomists for standard genome sequencing and annotation.</title>
        <authorList>
            <consortium name="The Broad Institute Genomics Platform"/>
            <consortium name="The Broad Institute Genome Sequencing Center for Infectious Disease"/>
            <person name="Wu L."/>
            <person name="Ma J."/>
        </authorList>
    </citation>
    <scope>NUCLEOTIDE SEQUENCE [LARGE SCALE GENOMIC DNA]</scope>
    <source>
        <strain evidence="2">JCM 4816</strain>
    </source>
</reference>